<gene>
    <name evidence="3" type="primary">LOC106815192</name>
</gene>
<dbReference type="PANTHER" id="PTHR13345">
    <property type="entry name" value="MEDIATOR OF RNA POLYMERASE II TRANSCRIPTION SUBUNIT 10"/>
    <property type="match status" value="1"/>
</dbReference>
<dbReference type="InterPro" id="IPR003994">
    <property type="entry name" value="UXT"/>
</dbReference>
<dbReference type="InterPro" id="IPR009053">
    <property type="entry name" value="Prefoldin"/>
</dbReference>
<reference evidence="3" key="1">
    <citation type="submission" date="2025-08" db="UniProtKB">
        <authorList>
            <consortium name="RefSeq"/>
        </authorList>
    </citation>
    <scope>IDENTIFICATION</scope>
</reference>
<comment type="similarity">
    <text evidence="1">Belongs to the UXT family.</text>
</comment>
<dbReference type="Gene3D" id="1.10.287.370">
    <property type="match status" value="1"/>
</dbReference>
<dbReference type="Proteomes" id="UP000695022">
    <property type="component" value="Unplaced"/>
</dbReference>
<proteinExistence type="inferred from homology"/>
<evidence type="ECO:0000313" key="3">
    <source>
        <dbReference type="RefSeq" id="XP_014675105.1"/>
    </source>
</evidence>
<accession>A0ABM1ESD4</accession>
<organism evidence="2 3">
    <name type="scientific">Priapulus caudatus</name>
    <name type="common">Priapulid worm</name>
    <dbReference type="NCBI Taxonomy" id="37621"/>
    <lineage>
        <taxon>Eukaryota</taxon>
        <taxon>Metazoa</taxon>
        <taxon>Ecdysozoa</taxon>
        <taxon>Scalidophora</taxon>
        <taxon>Priapulida</taxon>
        <taxon>Priapulimorpha</taxon>
        <taxon>Priapulimorphida</taxon>
        <taxon>Priapulidae</taxon>
        <taxon>Priapulus</taxon>
    </lineage>
</organism>
<dbReference type="InterPro" id="IPR004127">
    <property type="entry name" value="Prefoldin_subunit_alpha"/>
</dbReference>
<dbReference type="PANTHER" id="PTHR13345:SF9">
    <property type="entry name" value="PROTEIN UXT"/>
    <property type="match status" value="1"/>
</dbReference>
<evidence type="ECO:0000313" key="2">
    <source>
        <dbReference type="Proteomes" id="UP000695022"/>
    </source>
</evidence>
<dbReference type="RefSeq" id="XP_014675105.1">
    <property type="nucleotide sequence ID" value="XM_014819619.1"/>
</dbReference>
<evidence type="ECO:0000256" key="1">
    <source>
        <dbReference type="ARBA" id="ARBA00007666"/>
    </source>
</evidence>
<name>A0ABM1ESD4_PRICU</name>
<sequence>MDDKLQKKVDAYEAFLNDVLKEDLRRILHQRDAIYEQTADYLQLRTVLEKTQRCHAAGEPLRTRVDVGCNCYMHAVVPDASRVCICVGLGVYVDFTFAEALAFVDRRCAHLGGAAAALTKTATQIKAHVKLVLQGLREIQSISDTGEAQHARDVWG</sequence>
<keyword evidence="2" id="KW-1185">Reference proteome</keyword>
<dbReference type="GeneID" id="106815192"/>
<dbReference type="SUPFAM" id="SSF46579">
    <property type="entry name" value="Prefoldin"/>
    <property type="match status" value="1"/>
</dbReference>
<dbReference type="Pfam" id="PF02996">
    <property type="entry name" value="Prefoldin"/>
    <property type="match status" value="1"/>
</dbReference>
<protein>
    <submittedName>
        <fullName evidence="3">Protein UXT-like</fullName>
    </submittedName>
</protein>
<dbReference type="CDD" id="cd23158">
    <property type="entry name" value="Prefoldin_UXT"/>
    <property type="match status" value="1"/>
</dbReference>
<dbReference type="PRINTS" id="PR01502">
    <property type="entry name" value="UXTPROTEIN"/>
</dbReference>